<dbReference type="EMBL" id="GBRH01193770">
    <property type="protein sequence ID" value="JAE04126.1"/>
    <property type="molecule type" value="Transcribed_RNA"/>
</dbReference>
<reference evidence="1" key="2">
    <citation type="journal article" date="2015" name="Data Brief">
        <title>Shoot transcriptome of the giant reed, Arundo donax.</title>
        <authorList>
            <person name="Barrero R.A."/>
            <person name="Guerrero F.D."/>
            <person name="Moolhuijzen P."/>
            <person name="Goolsby J.A."/>
            <person name="Tidwell J."/>
            <person name="Bellgard S.E."/>
            <person name="Bellgard M.I."/>
        </authorList>
    </citation>
    <scope>NUCLEOTIDE SEQUENCE</scope>
    <source>
        <tissue evidence="1">Shoot tissue taken approximately 20 cm above the soil surface</tissue>
    </source>
</reference>
<reference evidence="1" key="1">
    <citation type="submission" date="2014-09" db="EMBL/GenBank/DDBJ databases">
        <authorList>
            <person name="Magalhaes I.L.F."/>
            <person name="Oliveira U."/>
            <person name="Santos F.R."/>
            <person name="Vidigal T.H.D.A."/>
            <person name="Brescovit A.D."/>
            <person name="Santos A.J."/>
        </authorList>
    </citation>
    <scope>NUCLEOTIDE SEQUENCE</scope>
    <source>
        <tissue evidence="1">Shoot tissue taken approximately 20 cm above the soil surface</tissue>
    </source>
</reference>
<name>A0A0A9F201_ARUDO</name>
<evidence type="ECO:0000313" key="1">
    <source>
        <dbReference type="EMBL" id="JAE04126.1"/>
    </source>
</evidence>
<protein>
    <submittedName>
        <fullName evidence="1">Uncharacterized protein</fullName>
    </submittedName>
</protein>
<sequence length="54" mass="5526">MIATSAPLGSRIMSPITRGDGIVSTTHDGEASVILIRPHVTSAGTKVPLSLAEL</sequence>
<organism evidence="1">
    <name type="scientific">Arundo donax</name>
    <name type="common">Giant reed</name>
    <name type="synonym">Donax arundinaceus</name>
    <dbReference type="NCBI Taxonomy" id="35708"/>
    <lineage>
        <taxon>Eukaryota</taxon>
        <taxon>Viridiplantae</taxon>
        <taxon>Streptophyta</taxon>
        <taxon>Embryophyta</taxon>
        <taxon>Tracheophyta</taxon>
        <taxon>Spermatophyta</taxon>
        <taxon>Magnoliopsida</taxon>
        <taxon>Liliopsida</taxon>
        <taxon>Poales</taxon>
        <taxon>Poaceae</taxon>
        <taxon>PACMAD clade</taxon>
        <taxon>Arundinoideae</taxon>
        <taxon>Arundineae</taxon>
        <taxon>Arundo</taxon>
    </lineage>
</organism>
<dbReference type="AlphaFoldDB" id="A0A0A9F201"/>
<proteinExistence type="predicted"/>
<accession>A0A0A9F201</accession>